<evidence type="ECO:0000313" key="2">
    <source>
        <dbReference type="EMBL" id="KAK3211608.1"/>
    </source>
</evidence>
<keyword evidence="3" id="KW-1185">Reference proteome</keyword>
<dbReference type="Proteomes" id="UP001281410">
    <property type="component" value="Unassembled WGS sequence"/>
</dbReference>
<protein>
    <submittedName>
        <fullName evidence="2">Uncharacterized protein</fullName>
    </submittedName>
</protein>
<evidence type="ECO:0000256" key="1">
    <source>
        <dbReference type="SAM" id="MobiDB-lite"/>
    </source>
</evidence>
<reference evidence="2" key="1">
    <citation type="journal article" date="2023" name="Plant J.">
        <title>Genome sequences and population genomics provide insights into the demographic history, inbreeding, and mutation load of two 'living fossil' tree species of Dipteronia.</title>
        <authorList>
            <person name="Feng Y."/>
            <person name="Comes H.P."/>
            <person name="Chen J."/>
            <person name="Zhu S."/>
            <person name="Lu R."/>
            <person name="Zhang X."/>
            <person name="Li P."/>
            <person name="Qiu J."/>
            <person name="Olsen K.M."/>
            <person name="Qiu Y."/>
        </authorList>
    </citation>
    <scope>NUCLEOTIDE SEQUENCE</scope>
    <source>
        <strain evidence="2">NBL</strain>
    </source>
</reference>
<feature type="region of interest" description="Disordered" evidence="1">
    <location>
        <begin position="107"/>
        <end position="162"/>
    </location>
</feature>
<comment type="caution">
    <text evidence="2">The sequence shown here is derived from an EMBL/GenBank/DDBJ whole genome shotgun (WGS) entry which is preliminary data.</text>
</comment>
<sequence>MVVKHQHCKNLPSKFLASLALHTKRRNRLAQKRLNDLVFVKYNRALKRQYNLNDIIDPITQRDIDDSNEWLTRSIDDQDDRDDEAIFSDDDGLTWNDVARAIEVREPSYRVRSKTHSSPTPRPRVSQSQVRSVGLVDEDESEEECEMEEGVEEFQGEDQVEI</sequence>
<dbReference type="EMBL" id="JANJYJ010000005">
    <property type="protein sequence ID" value="KAK3211608.1"/>
    <property type="molecule type" value="Genomic_DNA"/>
</dbReference>
<feature type="compositionally biased region" description="Acidic residues" evidence="1">
    <location>
        <begin position="136"/>
        <end position="162"/>
    </location>
</feature>
<accession>A0AAE0ADN5</accession>
<dbReference type="AlphaFoldDB" id="A0AAE0ADN5"/>
<evidence type="ECO:0000313" key="3">
    <source>
        <dbReference type="Proteomes" id="UP001281410"/>
    </source>
</evidence>
<name>A0AAE0ADN5_9ROSI</name>
<organism evidence="2 3">
    <name type="scientific">Dipteronia sinensis</name>
    <dbReference type="NCBI Taxonomy" id="43782"/>
    <lineage>
        <taxon>Eukaryota</taxon>
        <taxon>Viridiplantae</taxon>
        <taxon>Streptophyta</taxon>
        <taxon>Embryophyta</taxon>
        <taxon>Tracheophyta</taxon>
        <taxon>Spermatophyta</taxon>
        <taxon>Magnoliopsida</taxon>
        <taxon>eudicotyledons</taxon>
        <taxon>Gunneridae</taxon>
        <taxon>Pentapetalae</taxon>
        <taxon>rosids</taxon>
        <taxon>malvids</taxon>
        <taxon>Sapindales</taxon>
        <taxon>Sapindaceae</taxon>
        <taxon>Hippocastanoideae</taxon>
        <taxon>Acereae</taxon>
        <taxon>Dipteronia</taxon>
    </lineage>
</organism>
<proteinExistence type="predicted"/>
<gene>
    <name evidence="2" type="ORF">Dsin_016314</name>
</gene>